<accession>A0A7Z9DZ53</accession>
<keyword evidence="3" id="KW-1185">Reference proteome</keyword>
<dbReference type="RefSeq" id="WP_083620889.1">
    <property type="nucleotide sequence ID" value="NZ_LR734865.1"/>
</dbReference>
<dbReference type="OrthoDB" id="456495at2"/>
<dbReference type="Proteomes" id="UP000184550">
    <property type="component" value="Unassembled WGS sequence"/>
</dbReference>
<dbReference type="InterPro" id="IPR057893">
    <property type="entry name" value="LRV_2"/>
</dbReference>
<organism evidence="2 3">
    <name type="scientific">Planktothrix serta PCC 8927</name>
    <dbReference type="NCBI Taxonomy" id="671068"/>
    <lineage>
        <taxon>Bacteria</taxon>
        <taxon>Bacillati</taxon>
        <taxon>Cyanobacteriota</taxon>
        <taxon>Cyanophyceae</taxon>
        <taxon>Oscillatoriophycideae</taxon>
        <taxon>Oscillatoriales</taxon>
        <taxon>Microcoleaceae</taxon>
        <taxon>Planktothrix</taxon>
    </lineage>
</organism>
<dbReference type="Gene3D" id="1.25.10.10">
    <property type="entry name" value="Leucine-rich Repeat Variant"/>
    <property type="match status" value="1"/>
</dbReference>
<evidence type="ECO:0000259" key="1">
    <source>
        <dbReference type="Pfam" id="PF25591"/>
    </source>
</evidence>
<dbReference type="AlphaFoldDB" id="A0A7Z9DZ53"/>
<comment type="caution">
    <text evidence="2">The sequence shown here is derived from an EMBL/GenBank/DDBJ whole genome shotgun (WGS) entry which is preliminary data.</text>
</comment>
<dbReference type="Pfam" id="PF25591">
    <property type="entry name" value="LRV_2"/>
    <property type="match status" value="1"/>
</dbReference>
<reference evidence="2" key="1">
    <citation type="submission" date="2019-10" db="EMBL/GenBank/DDBJ databases">
        <authorList>
            <consortium name="Genoscope - CEA"/>
            <person name="William W."/>
        </authorList>
    </citation>
    <scope>NUCLEOTIDE SEQUENCE [LARGE SCALE GENOMIC DNA]</scope>
    <source>
        <strain evidence="2">BBR_PRJEB10992</strain>
    </source>
</reference>
<dbReference type="InterPro" id="IPR011989">
    <property type="entry name" value="ARM-like"/>
</dbReference>
<evidence type="ECO:0000313" key="2">
    <source>
        <dbReference type="EMBL" id="VXD17096.1"/>
    </source>
</evidence>
<feature type="domain" description="Leucine rich repeat variant" evidence="1">
    <location>
        <begin position="10"/>
        <end position="62"/>
    </location>
</feature>
<name>A0A7Z9DZ53_9CYAN</name>
<sequence length="149" mass="16262">MILPACVILQQEAANSTTSSERLVELAQKSIELARLVANNSNAPTEVLKTLGRSADVATRNLVATNPNTPGETLIKLLNEFPKPVLSNPQFSVLCSNYPQLLDQIPLSTLRLLVQFNAAPESFLKWVANHPNPDVLAVLKLSPNVHLFN</sequence>
<evidence type="ECO:0000313" key="3">
    <source>
        <dbReference type="Proteomes" id="UP000184550"/>
    </source>
</evidence>
<gene>
    <name evidence="2" type="ORF">PL8927_550201</name>
</gene>
<proteinExistence type="predicted"/>
<dbReference type="EMBL" id="CZCU02000130">
    <property type="protein sequence ID" value="VXD17096.1"/>
    <property type="molecule type" value="Genomic_DNA"/>
</dbReference>
<protein>
    <recommendedName>
        <fullName evidence="1">Leucine rich repeat variant domain-containing protein</fullName>
    </recommendedName>
</protein>